<dbReference type="FunFam" id="3.30.70.360:FF:000001">
    <property type="entry name" value="N-acetyldiaminopimelate deacetylase"/>
    <property type="match status" value="1"/>
</dbReference>
<dbReference type="PANTHER" id="PTHR11014">
    <property type="entry name" value="PEPTIDASE M20 FAMILY MEMBER"/>
    <property type="match status" value="1"/>
</dbReference>
<keyword evidence="2 5" id="KW-0479">Metal-binding</keyword>
<dbReference type="PANTHER" id="PTHR11014:SF63">
    <property type="entry name" value="METALLOPEPTIDASE, PUTATIVE (AFU_ORTHOLOGUE AFUA_6G09600)-RELATED"/>
    <property type="match status" value="1"/>
</dbReference>
<dbReference type="InterPro" id="IPR036264">
    <property type="entry name" value="Bact_exopeptidase_dim_dom"/>
</dbReference>
<protein>
    <submittedName>
        <fullName evidence="7">Amidohydrolase</fullName>
    </submittedName>
</protein>
<comment type="similarity">
    <text evidence="1">Belongs to the peptidase M20 family.</text>
</comment>
<dbReference type="NCBIfam" id="TIGR01891">
    <property type="entry name" value="amidohydrolases"/>
    <property type="match status" value="1"/>
</dbReference>
<dbReference type="SUPFAM" id="SSF55031">
    <property type="entry name" value="Bacterial exopeptidase dimerisation domain"/>
    <property type="match status" value="1"/>
</dbReference>
<sequence>MNNIIKKSQDIKDWLISVRRDFHMYPELGIEEYRTMNKICNILEELNIEYKNEVADTGVVGIIRGNHKGKTIALRADMDALPIFERNNVEYKSKIDGKMHACGHDAHMTILLGVAKILVEMKEEIKGNIKLIFQPAEETIGGAERMIKEGIMENPKVDAVFGLHMAPEIPVGKIGIKYGKMNASSDTLNIQIFGESTHGAYPHSGVDSIVIASQVINALQTIVSRKVSPIDSAVISIGQINGGTAHNIISNSVNMKGTLRTLSPKTRDVALTNIKDIVENIPKTMGGKGKFIREEGYMSLINSDNMVNLVRESVNQLLGEKNVITIDSPSLGVEDFSYFLKDTDGAFFRLGCRNEKKDIIYDGHSDRFNIDENSLPIGVAIQVLNVIKFLK</sequence>
<comment type="catalytic activity">
    <reaction evidence="4">
        <text>N-acetyl-L-cysteine + H2O = L-cysteine + acetate</text>
        <dbReference type="Rhea" id="RHEA:75515"/>
        <dbReference type="ChEBI" id="CHEBI:15377"/>
        <dbReference type="ChEBI" id="CHEBI:30089"/>
        <dbReference type="ChEBI" id="CHEBI:35235"/>
        <dbReference type="ChEBI" id="CHEBI:78236"/>
    </reaction>
    <physiologicalReaction direction="left-to-right" evidence="4">
        <dbReference type="Rhea" id="RHEA:75516"/>
    </physiologicalReaction>
</comment>
<feature type="domain" description="Peptidase M20 dimerisation" evidence="6">
    <location>
        <begin position="187"/>
        <end position="282"/>
    </location>
</feature>
<comment type="caution">
    <text evidence="7">The sequence shown here is derived from an EMBL/GenBank/DDBJ whole genome shotgun (WGS) entry which is preliminary data.</text>
</comment>
<dbReference type="Gene3D" id="3.30.70.360">
    <property type="match status" value="1"/>
</dbReference>
<proteinExistence type="inferred from homology"/>
<dbReference type="PIRSF" id="PIRSF005962">
    <property type="entry name" value="Pept_M20D_amidohydro"/>
    <property type="match status" value="1"/>
</dbReference>
<evidence type="ECO:0000256" key="3">
    <source>
        <dbReference type="ARBA" id="ARBA00022801"/>
    </source>
</evidence>
<dbReference type="InterPro" id="IPR017439">
    <property type="entry name" value="Amidohydrolase"/>
</dbReference>
<feature type="binding site" evidence="5">
    <location>
        <position position="104"/>
    </location>
    <ligand>
        <name>Mn(2+)</name>
        <dbReference type="ChEBI" id="CHEBI:29035"/>
        <label>2</label>
    </ligand>
</feature>
<keyword evidence="3 7" id="KW-0378">Hydrolase</keyword>
<dbReference type="CDD" id="cd03886">
    <property type="entry name" value="M20_Acy1"/>
    <property type="match status" value="1"/>
</dbReference>
<dbReference type="Pfam" id="PF07687">
    <property type="entry name" value="M20_dimer"/>
    <property type="match status" value="1"/>
</dbReference>
<comment type="cofactor">
    <cofactor evidence="5">
        <name>Mn(2+)</name>
        <dbReference type="ChEBI" id="CHEBI:29035"/>
    </cofactor>
    <text evidence="5">The Mn(2+) ion enhances activity.</text>
</comment>
<keyword evidence="5" id="KW-0464">Manganese</keyword>
<evidence type="ECO:0000256" key="5">
    <source>
        <dbReference type="PIRSR" id="PIRSR005962-1"/>
    </source>
</evidence>
<feature type="binding site" evidence="5">
    <location>
        <position position="364"/>
    </location>
    <ligand>
        <name>Mn(2+)</name>
        <dbReference type="ChEBI" id="CHEBI:29035"/>
        <label>2</label>
    </ligand>
</feature>
<evidence type="ECO:0000259" key="6">
    <source>
        <dbReference type="Pfam" id="PF07687"/>
    </source>
</evidence>
<evidence type="ECO:0000256" key="1">
    <source>
        <dbReference type="ARBA" id="ARBA00006153"/>
    </source>
</evidence>
<reference evidence="7 8" key="1">
    <citation type="submission" date="2018-08" db="EMBL/GenBank/DDBJ databases">
        <title>Murine metabolic-syndrome-specific gut microbial biobank.</title>
        <authorList>
            <person name="Liu C."/>
        </authorList>
    </citation>
    <scope>NUCLEOTIDE SEQUENCE [LARGE SCALE GENOMIC DNA]</scope>
    <source>
        <strain evidence="7 8">583</strain>
    </source>
</reference>
<evidence type="ECO:0000256" key="2">
    <source>
        <dbReference type="ARBA" id="ARBA00022723"/>
    </source>
</evidence>
<feature type="binding site" evidence="5">
    <location>
        <position position="164"/>
    </location>
    <ligand>
        <name>Mn(2+)</name>
        <dbReference type="ChEBI" id="CHEBI:29035"/>
        <label>2</label>
    </ligand>
</feature>
<dbReference type="GO" id="GO:0046872">
    <property type="term" value="F:metal ion binding"/>
    <property type="evidence" value="ECO:0007669"/>
    <property type="project" value="UniProtKB-KW"/>
</dbReference>
<dbReference type="Proteomes" id="UP000467132">
    <property type="component" value="Unassembled WGS sequence"/>
</dbReference>
<dbReference type="SUPFAM" id="SSF53187">
    <property type="entry name" value="Zn-dependent exopeptidases"/>
    <property type="match status" value="1"/>
</dbReference>
<feature type="binding site" evidence="5">
    <location>
        <position position="102"/>
    </location>
    <ligand>
        <name>Mn(2+)</name>
        <dbReference type="ChEBI" id="CHEBI:29035"/>
        <label>2</label>
    </ligand>
</feature>
<evidence type="ECO:0000313" key="8">
    <source>
        <dbReference type="Proteomes" id="UP000467132"/>
    </source>
</evidence>
<dbReference type="GO" id="GO:0019877">
    <property type="term" value="P:diaminopimelate biosynthetic process"/>
    <property type="evidence" value="ECO:0007669"/>
    <property type="project" value="UniProtKB-ARBA"/>
</dbReference>
<dbReference type="AlphaFoldDB" id="A0A845QZB9"/>
<dbReference type="RefSeq" id="WP_160197012.1">
    <property type="nucleotide sequence ID" value="NZ_QXXA01000006.1"/>
</dbReference>
<gene>
    <name evidence="7" type="ORF">D3Z33_06630</name>
</gene>
<keyword evidence="8" id="KW-1185">Reference proteome</keyword>
<accession>A0A845QZB9</accession>
<dbReference type="Gene3D" id="3.40.630.10">
    <property type="entry name" value="Zn peptidases"/>
    <property type="match status" value="1"/>
</dbReference>
<dbReference type="Pfam" id="PF01546">
    <property type="entry name" value="Peptidase_M20"/>
    <property type="match status" value="1"/>
</dbReference>
<dbReference type="FunFam" id="3.40.630.10:FF:000006">
    <property type="entry name" value="N-acetyldiaminopimelate deacetylase"/>
    <property type="match status" value="1"/>
</dbReference>
<organism evidence="7 8">
    <name type="scientific">Senegalia massiliensis</name>
    <dbReference type="NCBI Taxonomy" id="1720316"/>
    <lineage>
        <taxon>Bacteria</taxon>
        <taxon>Bacillati</taxon>
        <taxon>Bacillota</taxon>
        <taxon>Clostridia</taxon>
        <taxon>Eubacteriales</taxon>
        <taxon>Clostridiaceae</taxon>
        <taxon>Senegalia</taxon>
    </lineage>
</organism>
<dbReference type="OrthoDB" id="9776731at2"/>
<evidence type="ECO:0000256" key="4">
    <source>
        <dbReference type="ARBA" id="ARBA00052737"/>
    </source>
</evidence>
<name>A0A845QZB9_9CLOT</name>
<dbReference type="GO" id="GO:0050118">
    <property type="term" value="F:N-acetyldiaminopimelate deacetylase activity"/>
    <property type="evidence" value="ECO:0007669"/>
    <property type="project" value="UniProtKB-ARBA"/>
</dbReference>
<dbReference type="InterPro" id="IPR002933">
    <property type="entry name" value="Peptidase_M20"/>
</dbReference>
<dbReference type="InterPro" id="IPR011650">
    <property type="entry name" value="Peptidase_M20_dimer"/>
</dbReference>
<evidence type="ECO:0000313" key="7">
    <source>
        <dbReference type="EMBL" id="NBI06538.1"/>
    </source>
</evidence>
<dbReference type="EMBL" id="QXXA01000006">
    <property type="protein sequence ID" value="NBI06538.1"/>
    <property type="molecule type" value="Genomic_DNA"/>
</dbReference>
<feature type="binding site" evidence="5">
    <location>
        <position position="138"/>
    </location>
    <ligand>
        <name>Mn(2+)</name>
        <dbReference type="ChEBI" id="CHEBI:29035"/>
        <label>2</label>
    </ligand>
</feature>